<reference evidence="7 8" key="1">
    <citation type="journal article" date="2020" name="Nat. Commun.">
        <title>Genome of Tripterygium wilfordii and identification of cytochrome P450 involved in triptolide biosynthesis.</title>
        <authorList>
            <person name="Tu L."/>
            <person name="Su P."/>
            <person name="Zhang Z."/>
            <person name="Gao L."/>
            <person name="Wang J."/>
            <person name="Hu T."/>
            <person name="Zhou J."/>
            <person name="Zhang Y."/>
            <person name="Zhao Y."/>
            <person name="Liu Y."/>
            <person name="Song Y."/>
            <person name="Tong Y."/>
            <person name="Lu Y."/>
            <person name="Yang J."/>
            <person name="Xu C."/>
            <person name="Jia M."/>
            <person name="Peters R.J."/>
            <person name="Huang L."/>
            <person name="Gao W."/>
        </authorList>
    </citation>
    <scope>NUCLEOTIDE SEQUENCE [LARGE SCALE GENOMIC DNA]</scope>
    <source>
        <strain evidence="8">cv. XIE 37</strain>
        <tissue evidence="7">Leaf</tissue>
    </source>
</reference>
<evidence type="ECO:0000313" key="7">
    <source>
        <dbReference type="EMBL" id="KAF5745733.1"/>
    </source>
</evidence>
<evidence type="ECO:0000256" key="2">
    <source>
        <dbReference type="ARBA" id="ARBA00023015"/>
    </source>
</evidence>
<accession>A0A7J7DHE7</accession>
<evidence type="ECO:0000256" key="3">
    <source>
        <dbReference type="ARBA" id="ARBA00023125"/>
    </source>
</evidence>
<comment type="subcellular location">
    <subcellularLocation>
        <location evidence="1">Nucleus</location>
    </subcellularLocation>
</comment>
<feature type="region of interest" description="Disordered" evidence="6">
    <location>
        <begin position="1"/>
        <end position="45"/>
    </location>
</feature>
<dbReference type="GO" id="GO:0000976">
    <property type="term" value="F:transcription cis-regulatory region binding"/>
    <property type="evidence" value="ECO:0007669"/>
    <property type="project" value="TreeGrafter"/>
</dbReference>
<dbReference type="Gene3D" id="1.20.5.170">
    <property type="match status" value="1"/>
</dbReference>
<keyword evidence="8" id="KW-1185">Reference proteome</keyword>
<dbReference type="SUPFAM" id="SSF57959">
    <property type="entry name" value="Leucine zipper domain"/>
    <property type="match status" value="1"/>
</dbReference>
<keyword evidence="3" id="KW-0238">DNA-binding</keyword>
<dbReference type="PANTHER" id="PTHR45764:SF76">
    <property type="entry name" value="OS02G0132500 PROTEIN"/>
    <property type="match status" value="1"/>
</dbReference>
<evidence type="ECO:0000256" key="6">
    <source>
        <dbReference type="SAM" id="MobiDB-lite"/>
    </source>
</evidence>
<gene>
    <name evidence="7" type="ORF">HS088_TW07G01325</name>
</gene>
<proteinExistence type="predicted"/>
<dbReference type="AlphaFoldDB" id="A0A7J7DHE7"/>
<protein>
    <submittedName>
        <fullName evidence="7">Uncharacterized protein</fullName>
    </submittedName>
</protein>
<organism evidence="7 8">
    <name type="scientific">Tripterygium wilfordii</name>
    <name type="common">Thunder God vine</name>
    <dbReference type="NCBI Taxonomy" id="458696"/>
    <lineage>
        <taxon>Eukaryota</taxon>
        <taxon>Viridiplantae</taxon>
        <taxon>Streptophyta</taxon>
        <taxon>Embryophyta</taxon>
        <taxon>Tracheophyta</taxon>
        <taxon>Spermatophyta</taxon>
        <taxon>Magnoliopsida</taxon>
        <taxon>eudicotyledons</taxon>
        <taxon>Gunneridae</taxon>
        <taxon>Pentapetalae</taxon>
        <taxon>rosids</taxon>
        <taxon>fabids</taxon>
        <taxon>Celastrales</taxon>
        <taxon>Celastraceae</taxon>
        <taxon>Tripterygium</taxon>
    </lineage>
</organism>
<feature type="compositionally biased region" description="Low complexity" evidence="6">
    <location>
        <begin position="1"/>
        <end position="17"/>
    </location>
</feature>
<name>A0A7J7DHE7_TRIWF</name>
<dbReference type="GO" id="GO:0003700">
    <property type="term" value="F:DNA-binding transcription factor activity"/>
    <property type="evidence" value="ECO:0007669"/>
    <property type="project" value="InterPro"/>
</dbReference>
<evidence type="ECO:0000256" key="1">
    <source>
        <dbReference type="ARBA" id="ARBA00004123"/>
    </source>
</evidence>
<sequence length="78" mass="8892">MDFSIGTSSGSSLIENSGSEEDLQALTKRRRTISDPESARRSRLRKKKHLEDLMYQIGLVMVFQNGSDPTEPYESLNW</sequence>
<dbReference type="InterPro" id="IPR046347">
    <property type="entry name" value="bZIP_sf"/>
</dbReference>
<evidence type="ECO:0000256" key="5">
    <source>
        <dbReference type="ARBA" id="ARBA00023242"/>
    </source>
</evidence>
<evidence type="ECO:0000256" key="4">
    <source>
        <dbReference type="ARBA" id="ARBA00023163"/>
    </source>
</evidence>
<dbReference type="GO" id="GO:0045893">
    <property type="term" value="P:positive regulation of DNA-templated transcription"/>
    <property type="evidence" value="ECO:0007669"/>
    <property type="project" value="TreeGrafter"/>
</dbReference>
<dbReference type="Proteomes" id="UP000593562">
    <property type="component" value="Unassembled WGS sequence"/>
</dbReference>
<dbReference type="EMBL" id="JAAARO010000007">
    <property type="protein sequence ID" value="KAF5745733.1"/>
    <property type="molecule type" value="Genomic_DNA"/>
</dbReference>
<dbReference type="InterPro" id="IPR045314">
    <property type="entry name" value="bZIP_plant_GBF1"/>
</dbReference>
<dbReference type="GO" id="GO:0005634">
    <property type="term" value="C:nucleus"/>
    <property type="evidence" value="ECO:0007669"/>
    <property type="project" value="UniProtKB-SubCell"/>
</dbReference>
<evidence type="ECO:0000313" key="8">
    <source>
        <dbReference type="Proteomes" id="UP000593562"/>
    </source>
</evidence>
<dbReference type="CDD" id="cd14702">
    <property type="entry name" value="bZIP_plant_GBF1"/>
    <property type="match status" value="1"/>
</dbReference>
<keyword evidence="5" id="KW-0539">Nucleus</keyword>
<dbReference type="PANTHER" id="PTHR45764">
    <property type="entry name" value="BZIP TRANSCRIPTION FACTOR 44"/>
    <property type="match status" value="1"/>
</dbReference>
<comment type="caution">
    <text evidence="7">The sequence shown here is derived from an EMBL/GenBank/DDBJ whole genome shotgun (WGS) entry which is preliminary data.</text>
</comment>
<keyword evidence="2" id="KW-0805">Transcription regulation</keyword>
<dbReference type="InParanoid" id="A0A7J7DHE7"/>
<keyword evidence="4" id="KW-0804">Transcription</keyword>